<evidence type="ECO:0000313" key="1">
    <source>
        <dbReference type="EMBL" id="GHO58324.1"/>
    </source>
</evidence>
<proteinExistence type="predicted"/>
<comment type="caution">
    <text evidence="1">The sequence shown here is derived from an EMBL/GenBank/DDBJ whole genome shotgun (WGS) entry which is preliminary data.</text>
</comment>
<reference evidence="1 2" key="1">
    <citation type="journal article" date="2021" name="Int. J. Syst. Evol. Microbiol.">
        <title>Reticulibacter mediterranei gen. nov., sp. nov., within the new family Reticulibacteraceae fam. nov., and Ktedonospora formicarum gen. nov., sp. nov., Ktedonobacter robiniae sp. nov., Dictyobacter formicarum sp. nov. and Dictyobacter arantiisoli sp. nov., belonging to the class Ktedonobacteria.</title>
        <authorList>
            <person name="Yabe S."/>
            <person name="Zheng Y."/>
            <person name="Wang C.M."/>
            <person name="Sakai Y."/>
            <person name="Abe K."/>
            <person name="Yokota A."/>
            <person name="Donadio S."/>
            <person name="Cavaletti L."/>
            <person name="Monciardini P."/>
        </authorList>
    </citation>
    <scope>NUCLEOTIDE SEQUENCE [LARGE SCALE GENOMIC DNA]</scope>
    <source>
        <strain evidence="1 2">SOSP1-30</strain>
    </source>
</reference>
<dbReference type="Proteomes" id="UP000654345">
    <property type="component" value="Unassembled WGS sequence"/>
</dbReference>
<keyword evidence="2" id="KW-1185">Reference proteome</keyword>
<dbReference type="EMBL" id="BNJG01000003">
    <property type="protein sequence ID" value="GHO58324.1"/>
    <property type="molecule type" value="Genomic_DNA"/>
</dbReference>
<gene>
    <name evidence="1" type="ORF">KSB_67990</name>
</gene>
<sequence>MKLCLNRFIPYPGQRTEQMIREGVCWALEQLEDLLRDLFPCAQIQVAWIKLSMLHQCWENRDKRPWDKQIDLSKQPIPRFELFFLLECSLSQHTLAQQLCLFQAKSAQMVEEERGLLLLPDPFILHLDALLGEREQSGKSIHVSPAPACVLFIGKEVCAS</sequence>
<name>A0ABQ3UZK9_9CHLR</name>
<organism evidence="1 2">
    <name type="scientific">Ktedonobacter robiniae</name>
    <dbReference type="NCBI Taxonomy" id="2778365"/>
    <lineage>
        <taxon>Bacteria</taxon>
        <taxon>Bacillati</taxon>
        <taxon>Chloroflexota</taxon>
        <taxon>Ktedonobacteria</taxon>
        <taxon>Ktedonobacterales</taxon>
        <taxon>Ktedonobacteraceae</taxon>
        <taxon>Ktedonobacter</taxon>
    </lineage>
</organism>
<protein>
    <submittedName>
        <fullName evidence="1">Uncharacterized protein</fullName>
    </submittedName>
</protein>
<accession>A0ABQ3UZK9</accession>
<evidence type="ECO:0000313" key="2">
    <source>
        <dbReference type="Proteomes" id="UP000654345"/>
    </source>
</evidence>